<dbReference type="AlphaFoldDB" id="Q2WF60"/>
<dbReference type="PANTHER" id="PTHR23015">
    <property type="entry name" value="UNCHARACTERIZED C.ELEGANS PROTEIN"/>
    <property type="match status" value="1"/>
</dbReference>
<dbReference type="CDD" id="cd22150">
    <property type="entry name" value="F-box_CeFBXA-like"/>
    <property type="match status" value="1"/>
</dbReference>
<dbReference type="PhylomeDB" id="Q2WF60"/>
<evidence type="ECO:0000313" key="4">
    <source>
        <dbReference type="WormBase" id="Y54F10BL.1"/>
    </source>
</evidence>
<proteinExistence type="predicted"/>
<dbReference type="InParanoid" id="Q2WF60"/>
<dbReference type="EMBL" id="BX284603">
    <property type="protein sequence ID" value="CCD73835.2"/>
    <property type="molecule type" value="Genomic_DNA"/>
</dbReference>
<dbReference type="WormBase" id="Y54F10BL.1">
    <property type="protein sequence ID" value="CE46905"/>
    <property type="gene ID" value="WBGene00044676"/>
    <property type="gene designation" value="fbxa-42"/>
</dbReference>
<dbReference type="AGR" id="WB:WBGene00044676"/>
<evidence type="ECO:0000313" key="2">
    <source>
        <dbReference type="EMBL" id="CCD73835.2"/>
    </source>
</evidence>
<gene>
    <name evidence="2 4" type="primary">fbxa-42</name>
    <name evidence="2" type="ORF">CELE_Y54F10BL.1</name>
    <name evidence="4" type="ORF">Y54F10BL.1</name>
</gene>
<evidence type="ECO:0000313" key="3">
    <source>
        <dbReference type="Proteomes" id="UP000001940"/>
    </source>
</evidence>
<dbReference type="OrthoDB" id="5911486at2759"/>
<dbReference type="Pfam" id="PF01827">
    <property type="entry name" value="FTH"/>
    <property type="match status" value="1"/>
</dbReference>
<dbReference type="Proteomes" id="UP000001940">
    <property type="component" value="Chromosome III"/>
</dbReference>
<dbReference type="KEGG" id="cel:CELE_Y54F10BL.1"/>
<reference evidence="2 3" key="1">
    <citation type="journal article" date="1998" name="Science">
        <title>Genome sequence of the nematode C. elegans: a platform for investigating biology.</title>
        <authorList>
            <consortium name="The C. elegans sequencing consortium"/>
            <person name="Sulson J.E."/>
            <person name="Waterston R."/>
        </authorList>
    </citation>
    <scope>NUCLEOTIDE SEQUENCE [LARGE SCALE GENOMIC DNA]</scope>
    <source>
        <strain evidence="2 3">Bristol N2</strain>
    </source>
</reference>
<dbReference type="Pfam" id="PF00646">
    <property type="entry name" value="F-box"/>
    <property type="match status" value="1"/>
</dbReference>
<protein>
    <submittedName>
        <fullName evidence="2">F-box domain-containing protein</fullName>
    </submittedName>
</protein>
<accession>Q2WF60</accession>
<sequence>MGGILSKTQSANLSDMPMTIAYKVLEKMDPTDQLTARKVSRSVRTAIDKIGIRFNKITLKLEKGQISMELDVDKPYGKCIQYRDGIIIPIVKSLLTGRELDDETYVISSCGRSTKIEKEFFVHTACRDLKILLKHASCIEFDVIAYKVPIFNICICSNDIYFVESFAPLLECFHIKEVCFISFNSEYVYKILPNFDATTLKSIELCPPNNFGLWIEKIAQLDQWKNIEEFKLRLHEPFNSDMFVYLLHLQSFTIEQPYDSFPIQNVVQIRDDIMRRSTFQSCTIKVGTNNMNPSDTINIAKVFKPEYAGGDEFEIKYSLDDDKFMIECQKIQLNNWNYYCFSVRKLSSHDILYIKNNFDFVFIEP</sequence>
<dbReference type="GeneID" id="4363055"/>
<evidence type="ECO:0000259" key="1">
    <source>
        <dbReference type="PROSITE" id="PS50181"/>
    </source>
</evidence>
<dbReference type="InterPro" id="IPR001810">
    <property type="entry name" value="F-box_dom"/>
</dbReference>
<dbReference type="PROSITE" id="PS50181">
    <property type="entry name" value="FBOX"/>
    <property type="match status" value="1"/>
</dbReference>
<feature type="domain" description="F-box" evidence="1">
    <location>
        <begin position="10"/>
        <end position="57"/>
    </location>
</feature>
<dbReference type="InterPro" id="IPR040161">
    <property type="entry name" value="FB224"/>
</dbReference>
<dbReference type="RefSeq" id="NP_001040886.2">
    <property type="nucleotide sequence ID" value="NM_001047421.5"/>
</dbReference>
<dbReference type="Bgee" id="WBGene00044676">
    <property type="expression patterns" value="Expressed in embryo and 2 other cell types or tissues"/>
</dbReference>
<dbReference type="PANTHER" id="PTHR23015:SF4">
    <property type="entry name" value="DUF38 DOMAIN-CONTAINING PROTEIN-RELATED"/>
    <property type="match status" value="1"/>
</dbReference>
<dbReference type="PaxDb" id="6239-Y54F10BL.1"/>
<dbReference type="InterPro" id="IPR002900">
    <property type="entry name" value="DUF38/FTH_CAE_spp"/>
</dbReference>
<organism evidence="2 3">
    <name type="scientific">Caenorhabditis elegans</name>
    <dbReference type="NCBI Taxonomy" id="6239"/>
    <lineage>
        <taxon>Eukaryota</taxon>
        <taxon>Metazoa</taxon>
        <taxon>Ecdysozoa</taxon>
        <taxon>Nematoda</taxon>
        <taxon>Chromadorea</taxon>
        <taxon>Rhabditida</taxon>
        <taxon>Rhabditina</taxon>
        <taxon>Rhabditomorpha</taxon>
        <taxon>Rhabditoidea</taxon>
        <taxon>Rhabditidae</taxon>
        <taxon>Peloderinae</taxon>
        <taxon>Caenorhabditis</taxon>
    </lineage>
</organism>
<keyword evidence="3" id="KW-1185">Reference proteome</keyword>
<name>Q2WF60_CAEEL</name>
<dbReference type="HOGENOM" id="CLU_030831_3_1_1"/>
<dbReference type="UCSC" id="Y54F10BL.1">
    <property type="organism name" value="c. elegans"/>
</dbReference>
<dbReference type="CTD" id="4363055"/>
<dbReference type="SMART" id="SM00256">
    <property type="entry name" value="FBOX"/>
    <property type="match status" value="1"/>
</dbReference>